<comment type="similarity">
    <text evidence="8">Belongs to the tRNA(Ile)-lysidine synthase family.</text>
</comment>
<dbReference type="EMBL" id="JAJFAT010000019">
    <property type="protein sequence ID" value="MCC3145850.1"/>
    <property type="molecule type" value="Genomic_DNA"/>
</dbReference>
<dbReference type="GO" id="GO:0005737">
    <property type="term" value="C:cytoplasm"/>
    <property type="evidence" value="ECO:0007669"/>
    <property type="project" value="UniProtKB-SubCell"/>
</dbReference>
<comment type="caution">
    <text evidence="10">The sequence shown here is derived from an EMBL/GenBank/DDBJ whole genome shotgun (WGS) entry which is preliminary data.</text>
</comment>
<dbReference type="SUPFAM" id="SSF82829">
    <property type="entry name" value="MesJ substrate recognition domain-like"/>
    <property type="match status" value="1"/>
</dbReference>
<accession>A0AAW4X264</accession>
<evidence type="ECO:0000256" key="4">
    <source>
        <dbReference type="ARBA" id="ARBA00022694"/>
    </source>
</evidence>
<dbReference type="HAMAP" id="MF_01161">
    <property type="entry name" value="tRNA_Ile_lys_synt"/>
    <property type="match status" value="1"/>
</dbReference>
<dbReference type="AlphaFoldDB" id="A0AAW4X264"/>
<dbReference type="InterPro" id="IPR014729">
    <property type="entry name" value="Rossmann-like_a/b/a_fold"/>
</dbReference>
<evidence type="ECO:0000256" key="2">
    <source>
        <dbReference type="ARBA" id="ARBA00022490"/>
    </source>
</evidence>
<keyword evidence="6 8" id="KW-0067">ATP-binding</keyword>
<dbReference type="EC" id="6.3.4.19" evidence="8"/>
<dbReference type="Gene3D" id="3.40.50.620">
    <property type="entry name" value="HUPs"/>
    <property type="match status" value="1"/>
</dbReference>
<evidence type="ECO:0000256" key="1">
    <source>
        <dbReference type="ARBA" id="ARBA00004496"/>
    </source>
</evidence>
<dbReference type="InterPro" id="IPR012796">
    <property type="entry name" value="Lysidine-tRNA-synth_C"/>
</dbReference>
<name>A0AAW4X264_9FIRM</name>
<evidence type="ECO:0000313" key="10">
    <source>
        <dbReference type="EMBL" id="MCC3145850.1"/>
    </source>
</evidence>
<proteinExistence type="inferred from homology"/>
<dbReference type="Gene3D" id="1.20.59.20">
    <property type="match status" value="1"/>
</dbReference>
<dbReference type="SUPFAM" id="SSF52402">
    <property type="entry name" value="Adenine nucleotide alpha hydrolases-like"/>
    <property type="match status" value="1"/>
</dbReference>
<feature type="domain" description="Lysidine-tRNA(Ile) synthetase C-terminal" evidence="9">
    <location>
        <begin position="389"/>
        <end position="462"/>
    </location>
</feature>
<dbReference type="GO" id="GO:0006400">
    <property type="term" value="P:tRNA modification"/>
    <property type="evidence" value="ECO:0007669"/>
    <property type="project" value="UniProtKB-UniRule"/>
</dbReference>
<comment type="domain">
    <text evidence="8">The N-terminal region contains the highly conserved SGGXDS motif, predicted to be a P-loop motif involved in ATP binding.</text>
</comment>
<evidence type="ECO:0000259" key="9">
    <source>
        <dbReference type="SMART" id="SM00977"/>
    </source>
</evidence>
<evidence type="ECO:0000313" key="11">
    <source>
        <dbReference type="Proteomes" id="UP001199296"/>
    </source>
</evidence>
<dbReference type="CDD" id="cd01992">
    <property type="entry name" value="TilS_N"/>
    <property type="match status" value="1"/>
</dbReference>
<dbReference type="InterPro" id="IPR011063">
    <property type="entry name" value="TilS/TtcA_N"/>
</dbReference>
<dbReference type="PANTHER" id="PTHR43033:SF1">
    <property type="entry name" value="TRNA(ILE)-LYSIDINE SYNTHASE-RELATED"/>
    <property type="match status" value="1"/>
</dbReference>
<comment type="function">
    <text evidence="8">Ligates lysine onto the cytidine present at position 34 of the AUA codon-specific tRNA(Ile) that contains the anticodon CAU, in an ATP-dependent manner. Cytidine is converted to lysidine, thus changing the amino acid specificity of the tRNA from methionine to isoleucine.</text>
</comment>
<keyword evidence="2 8" id="KW-0963">Cytoplasm</keyword>
<dbReference type="SUPFAM" id="SSF56037">
    <property type="entry name" value="PheT/TilS domain"/>
    <property type="match status" value="1"/>
</dbReference>
<dbReference type="Pfam" id="PF01171">
    <property type="entry name" value="ATP_bind_3"/>
    <property type="match status" value="1"/>
</dbReference>
<comment type="subcellular location">
    <subcellularLocation>
        <location evidence="1 8">Cytoplasm</location>
    </subcellularLocation>
</comment>
<protein>
    <recommendedName>
        <fullName evidence="8">tRNA(Ile)-lysidine synthase</fullName>
        <ecNumber evidence="8">6.3.4.19</ecNumber>
    </recommendedName>
    <alternativeName>
        <fullName evidence="8">tRNA(Ile)-2-lysyl-cytidine synthase</fullName>
    </alternativeName>
    <alternativeName>
        <fullName evidence="8">tRNA(Ile)-lysidine synthetase</fullName>
    </alternativeName>
</protein>
<dbReference type="GO" id="GO:0032267">
    <property type="term" value="F:tRNA(Ile)-lysidine synthase activity"/>
    <property type="evidence" value="ECO:0007669"/>
    <property type="project" value="UniProtKB-EC"/>
</dbReference>
<dbReference type="RefSeq" id="WP_229346548.1">
    <property type="nucleotide sequence ID" value="NZ_JAJFAT010000019.1"/>
</dbReference>
<keyword evidence="4 8" id="KW-0819">tRNA processing</keyword>
<evidence type="ECO:0000256" key="8">
    <source>
        <dbReference type="HAMAP-Rule" id="MF_01161"/>
    </source>
</evidence>
<sequence>MNLVREFKKNIEENNLLSTGDKVLLAVSGGADSLSMLDLFFRLKDYFAVDIALIHLDHQFRKESAQEAAFVEQKAEELGIDFYTKKVNLPEIINQENISAEAAARRERFDFFREIYFKYNFDLLALAHHQDDQAETVLLNLFRGSGLRGLSGIEKSLKLKGIKVIHPLLDFSKKEILKYCQDNNLKPRYDSSNKENIYSRNIIRNKILPIIEAEINPAVKDVIARNAKLIADEEQFLNKIAEKKYNNCLISSESDKLVLELKTLNNYDQVLKRRIFRIAYQQLKADLEDLYLEHILEIEKLLNDLTTGRGIDLPASIRVEISYEHLIFFKKDVIESEKISQKKLLELNKKNKFNSIYVLEAFIKARDNIDLNANSSQAFIDIEKVELPLYMRSRKKGDSFIPLGMQGKKKLKDIFIDQKVPKFKRDQIPIIVDSRGNIVWMSGFRIADDYKVTAETENVLVLKLKNNN</sequence>
<dbReference type="Pfam" id="PF11734">
    <property type="entry name" value="TilS_C"/>
    <property type="match status" value="1"/>
</dbReference>
<dbReference type="InterPro" id="IPR012094">
    <property type="entry name" value="tRNA_Ile_lys_synt"/>
</dbReference>
<evidence type="ECO:0000256" key="6">
    <source>
        <dbReference type="ARBA" id="ARBA00022840"/>
    </source>
</evidence>
<dbReference type="NCBIfam" id="TIGR02433">
    <property type="entry name" value="lysidine_TilS_C"/>
    <property type="match status" value="1"/>
</dbReference>
<reference evidence="10 11" key="1">
    <citation type="submission" date="2021-10" db="EMBL/GenBank/DDBJ databases">
        <authorList>
            <person name="Grouzdev D.S."/>
            <person name="Pantiukh K.S."/>
            <person name="Krutkina M.S."/>
        </authorList>
    </citation>
    <scope>NUCLEOTIDE SEQUENCE [LARGE SCALE GENOMIC DNA]</scope>
    <source>
        <strain evidence="10 11">Z-7514</strain>
    </source>
</reference>
<dbReference type="InterPro" id="IPR012795">
    <property type="entry name" value="tRNA_Ile_lys_synt_N"/>
</dbReference>
<feature type="binding site" evidence="8">
    <location>
        <begin position="28"/>
        <end position="33"/>
    </location>
    <ligand>
        <name>ATP</name>
        <dbReference type="ChEBI" id="CHEBI:30616"/>
    </ligand>
</feature>
<keyword evidence="5 8" id="KW-0547">Nucleotide-binding</keyword>
<organism evidence="10 11">
    <name type="scientific">Halanaerobium polyolivorans</name>
    <dbReference type="NCBI Taxonomy" id="2886943"/>
    <lineage>
        <taxon>Bacteria</taxon>
        <taxon>Bacillati</taxon>
        <taxon>Bacillota</taxon>
        <taxon>Clostridia</taxon>
        <taxon>Halanaerobiales</taxon>
        <taxon>Halanaerobiaceae</taxon>
        <taxon>Halanaerobium</taxon>
    </lineage>
</organism>
<dbReference type="NCBIfam" id="TIGR02432">
    <property type="entry name" value="lysidine_TilS_N"/>
    <property type="match status" value="1"/>
</dbReference>
<dbReference type="Proteomes" id="UP001199296">
    <property type="component" value="Unassembled WGS sequence"/>
</dbReference>
<evidence type="ECO:0000256" key="3">
    <source>
        <dbReference type="ARBA" id="ARBA00022598"/>
    </source>
</evidence>
<evidence type="ECO:0000256" key="5">
    <source>
        <dbReference type="ARBA" id="ARBA00022741"/>
    </source>
</evidence>
<dbReference type="GO" id="GO:0005524">
    <property type="term" value="F:ATP binding"/>
    <property type="evidence" value="ECO:0007669"/>
    <property type="project" value="UniProtKB-UniRule"/>
</dbReference>
<comment type="catalytic activity">
    <reaction evidence="7 8">
        <text>cytidine(34) in tRNA(Ile2) + L-lysine + ATP = lysidine(34) in tRNA(Ile2) + AMP + diphosphate + H(+)</text>
        <dbReference type="Rhea" id="RHEA:43744"/>
        <dbReference type="Rhea" id="RHEA-COMP:10625"/>
        <dbReference type="Rhea" id="RHEA-COMP:10670"/>
        <dbReference type="ChEBI" id="CHEBI:15378"/>
        <dbReference type="ChEBI" id="CHEBI:30616"/>
        <dbReference type="ChEBI" id="CHEBI:32551"/>
        <dbReference type="ChEBI" id="CHEBI:33019"/>
        <dbReference type="ChEBI" id="CHEBI:82748"/>
        <dbReference type="ChEBI" id="CHEBI:83665"/>
        <dbReference type="ChEBI" id="CHEBI:456215"/>
        <dbReference type="EC" id="6.3.4.19"/>
    </reaction>
</comment>
<keyword evidence="3 8" id="KW-0436">Ligase</keyword>
<keyword evidence="11" id="KW-1185">Reference proteome</keyword>
<dbReference type="PANTHER" id="PTHR43033">
    <property type="entry name" value="TRNA(ILE)-LYSIDINE SYNTHASE-RELATED"/>
    <property type="match status" value="1"/>
</dbReference>
<evidence type="ECO:0000256" key="7">
    <source>
        <dbReference type="ARBA" id="ARBA00048539"/>
    </source>
</evidence>
<dbReference type="SMART" id="SM00977">
    <property type="entry name" value="TilS_C"/>
    <property type="match status" value="1"/>
</dbReference>
<gene>
    <name evidence="8 10" type="primary">tilS</name>
    <name evidence="10" type="ORF">LJ207_10985</name>
</gene>